<name>A0A8B7P3N9_HYAAZ</name>
<evidence type="ECO:0000313" key="14">
    <source>
        <dbReference type="RefSeq" id="XP_047739441.1"/>
    </source>
</evidence>
<dbReference type="GeneID" id="108676924"/>
<dbReference type="RefSeq" id="XP_018020570.1">
    <property type="nucleotide sequence ID" value="XM_018165081.2"/>
</dbReference>
<dbReference type="GO" id="GO:0005634">
    <property type="term" value="C:nucleus"/>
    <property type="evidence" value="ECO:0007669"/>
    <property type="project" value="UniProtKB-SubCell"/>
</dbReference>
<dbReference type="PROSITE" id="PS50097">
    <property type="entry name" value="BTB"/>
    <property type="match status" value="1"/>
</dbReference>
<feature type="compositionally biased region" description="Polar residues" evidence="10">
    <location>
        <begin position="221"/>
        <end position="230"/>
    </location>
</feature>
<dbReference type="PANTHER" id="PTHR46105">
    <property type="entry name" value="AGAP004733-PA"/>
    <property type="match status" value="1"/>
</dbReference>
<dbReference type="Gene3D" id="3.30.160.60">
    <property type="entry name" value="Classic Zinc Finger"/>
    <property type="match status" value="1"/>
</dbReference>
<feature type="region of interest" description="Disordered" evidence="10">
    <location>
        <begin position="332"/>
        <end position="386"/>
    </location>
</feature>
<keyword evidence="8" id="KW-0804">Transcription</keyword>
<keyword evidence="7" id="KW-0238">DNA-binding</keyword>
<feature type="compositionally biased region" description="Basic and acidic residues" evidence="10">
    <location>
        <begin position="261"/>
        <end position="281"/>
    </location>
</feature>
<feature type="domain" description="BTB" evidence="11">
    <location>
        <begin position="106"/>
        <end position="172"/>
    </location>
</feature>
<dbReference type="OrthoDB" id="6365037at2759"/>
<evidence type="ECO:0000259" key="11">
    <source>
        <dbReference type="PROSITE" id="PS50097"/>
    </source>
</evidence>
<evidence type="ECO:0000256" key="4">
    <source>
        <dbReference type="ARBA" id="ARBA00022771"/>
    </source>
</evidence>
<keyword evidence="6" id="KW-0805">Transcription regulation</keyword>
<gene>
    <name evidence="13 14" type="primary">LOC108676924</name>
</gene>
<dbReference type="GO" id="GO:0008270">
    <property type="term" value="F:zinc ion binding"/>
    <property type="evidence" value="ECO:0007669"/>
    <property type="project" value="UniProtKB-KW"/>
</dbReference>
<dbReference type="InterPro" id="IPR011333">
    <property type="entry name" value="SKP1/BTB/POZ_sf"/>
</dbReference>
<feature type="compositionally biased region" description="Polar residues" evidence="10">
    <location>
        <begin position="285"/>
        <end position="300"/>
    </location>
</feature>
<keyword evidence="2" id="KW-0479">Metal-binding</keyword>
<keyword evidence="3" id="KW-0677">Repeat</keyword>
<evidence type="ECO:0000256" key="5">
    <source>
        <dbReference type="ARBA" id="ARBA00022833"/>
    </source>
</evidence>
<sequence>MVVEQSVLCENTHPMTYETSHLITKPAASQTKPNKLNNLESNAKTGSELFFNGCSDGIQSSPAMVCSSFTIAENNSDETLYKIASQNHPVLLSSSMSKLAIIDGYQDVMILCERQSLAAHRIVLSAASSFLKTIFQSLTSDGVLCLTIEGVKWSTLCHIMQYIYVGQTYIQKQDMVDFIAAGQSLGICGLKDLHEYLLDAQQVSAAESSLTCEPVQTESELVSNAVNSPSDADMANSSEDKSDKASIIGALNDAPLQFQTRKELASPSDESNRATSPEKRVAKTQAESSRSSCGTQLASSTEIMPKKIDESIFVDVPAVVEADKNRMLPKYPIDTQFSNEPPRKMFKSSAEDRLYDRYTGTEAQSENKHDKTSHYSSTEPGENELSMSVKANVSSSISSNINFAESSLLLRDTALQIGNIKCDPLKVSLDCQEATSNGVIPAATPSLDPVRSHSFTTEPWCLRPSISFPSENISDASGLKLNEAPLSMLPDNSDAKMLRPINGTAPLSILPPLPARNQLSLENEHFIPNLAGNTLFSAKNIFSRPISKHVISDALYPEKFNPHCEGSNQNQNNGFSNHGAQISRLLSSLAAQSLANQQAAQEIERSDISNSINQQDNTIVNRDLQHKAVDGATTIPMGNHDSSKKNLAHFNGISSIQRHIAHGLDRFDDSGTVNTGGMAPGKPVSEGRASAQGHKFATQEEIDAVLDQYQRKLAFHEPRPCPSCDRMYRDAATLRTHLGIMHTPGSEPYQCSCGAQFRTKYEMYHHKKNGHYLTPTLQ</sequence>
<evidence type="ECO:0000256" key="2">
    <source>
        <dbReference type="ARBA" id="ARBA00022723"/>
    </source>
</evidence>
<dbReference type="InterPro" id="IPR000210">
    <property type="entry name" value="BTB/POZ_dom"/>
</dbReference>
<dbReference type="GO" id="GO:0000978">
    <property type="term" value="F:RNA polymerase II cis-regulatory region sequence-specific DNA binding"/>
    <property type="evidence" value="ECO:0007669"/>
    <property type="project" value="TreeGrafter"/>
</dbReference>
<dbReference type="PROSITE" id="PS00028">
    <property type="entry name" value="ZINC_FINGER_C2H2_1"/>
    <property type="match status" value="1"/>
</dbReference>
<dbReference type="PANTHER" id="PTHR46105:SF5">
    <property type="entry name" value="ZINC FINGER AND BTB DOMAIN-CONTAINING PROTEIN 44 ISOFORM X1"/>
    <property type="match status" value="1"/>
</dbReference>
<protein>
    <submittedName>
        <fullName evidence="13 14">Uncharacterized protein LOC108676924</fullName>
    </submittedName>
</protein>
<comment type="subcellular location">
    <subcellularLocation>
        <location evidence="1">Nucleus</location>
    </subcellularLocation>
</comment>
<keyword evidence="4" id="KW-0863">Zinc-finger</keyword>
<evidence type="ECO:0000313" key="13">
    <source>
        <dbReference type="RefSeq" id="XP_018020570.1"/>
    </source>
</evidence>
<evidence type="ECO:0000313" key="12">
    <source>
        <dbReference type="Proteomes" id="UP000694843"/>
    </source>
</evidence>
<evidence type="ECO:0000256" key="8">
    <source>
        <dbReference type="ARBA" id="ARBA00023163"/>
    </source>
</evidence>
<dbReference type="InterPro" id="IPR050457">
    <property type="entry name" value="ZnFinger_BTB_dom_contain"/>
</dbReference>
<evidence type="ECO:0000256" key="1">
    <source>
        <dbReference type="ARBA" id="ARBA00004123"/>
    </source>
</evidence>
<proteinExistence type="predicted"/>
<keyword evidence="9" id="KW-0539">Nucleus</keyword>
<dbReference type="InterPro" id="IPR013087">
    <property type="entry name" value="Znf_C2H2_type"/>
</dbReference>
<dbReference type="RefSeq" id="XP_047739441.1">
    <property type="nucleotide sequence ID" value="XM_047883485.1"/>
</dbReference>
<evidence type="ECO:0000256" key="9">
    <source>
        <dbReference type="ARBA" id="ARBA00023242"/>
    </source>
</evidence>
<dbReference type="KEGG" id="hazt:108676924"/>
<dbReference type="SMART" id="SM00225">
    <property type="entry name" value="BTB"/>
    <property type="match status" value="1"/>
</dbReference>
<keyword evidence="5" id="KW-0862">Zinc</keyword>
<dbReference type="AlphaFoldDB" id="A0A8B7P3N9"/>
<keyword evidence="12" id="KW-1185">Reference proteome</keyword>
<reference evidence="13 14" key="1">
    <citation type="submission" date="2025-04" db="UniProtKB">
        <authorList>
            <consortium name="RefSeq"/>
        </authorList>
    </citation>
    <scope>IDENTIFICATION</scope>
    <source>
        <tissue evidence="13 14">Whole organism</tissue>
    </source>
</reference>
<feature type="region of interest" description="Disordered" evidence="10">
    <location>
        <begin position="221"/>
        <end position="243"/>
    </location>
</feature>
<accession>A0A8B7P3N9</accession>
<organism evidence="12 13">
    <name type="scientific">Hyalella azteca</name>
    <name type="common">Amphipod</name>
    <dbReference type="NCBI Taxonomy" id="294128"/>
    <lineage>
        <taxon>Eukaryota</taxon>
        <taxon>Metazoa</taxon>
        <taxon>Ecdysozoa</taxon>
        <taxon>Arthropoda</taxon>
        <taxon>Crustacea</taxon>
        <taxon>Multicrustacea</taxon>
        <taxon>Malacostraca</taxon>
        <taxon>Eumalacostraca</taxon>
        <taxon>Peracarida</taxon>
        <taxon>Amphipoda</taxon>
        <taxon>Senticaudata</taxon>
        <taxon>Talitrida</taxon>
        <taxon>Talitroidea</taxon>
        <taxon>Hyalellidae</taxon>
        <taxon>Hyalella</taxon>
    </lineage>
</organism>
<evidence type="ECO:0000256" key="10">
    <source>
        <dbReference type="SAM" id="MobiDB-lite"/>
    </source>
</evidence>
<dbReference type="Proteomes" id="UP000694843">
    <property type="component" value="Unplaced"/>
</dbReference>
<evidence type="ECO:0000256" key="3">
    <source>
        <dbReference type="ARBA" id="ARBA00022737"/>
    </source>
</evidence>
<dbReference type="Pfam" id="PF00651">
    <property type="entry name" value="BTB"/>
    <property type="match status" value="1"/>
</dbReference>
<evidence type="ECO:0000256" key="7">
    <source>
        <dbReference type="ARBA" id="ARBA00023125"/>
    </source>
</evidence>
<dbReference type="SUPFAM" id="SSF54695">
    <property type="entry name" value="POZ domain"/>
    <property type="match status" value="1"/>
</dbReference>
<dbReference type="GO" id="GO:0000981">
    <property type="term" value="F:DNA-binding transcription factor activity, RNA polymerase II-specific"/>
    <property type="evidence" value="ECO:0007669"/>
    <property type="project" value="TreeGrafter"/>
</dbReference>
<evidence type="ECO:0000256" key="6">
    <source>
        <dbReference type="ARBA" id="ARBA00023015"/>
    </source>
</evidence>
<feature type="region of interest" description="Disordered" evidence="10">
    <location>
        <begin position="261"/>
        <end position="300"/>
    </location>
</feature>
<dbReference type="Gene3D" id="3.30.710.10">
    <property type="entry name" value="Potassium Channel Kv1.1, Chain A"/>
    <property type="match status" value="1"/>
</dbReference>